<protein>
    <submittedName>
        <fullName evidence="3">Carbohydrate-selective porin OprB</fullName>
    </submittedName>
</protein>
<sequence length="388" mass="43271">MRGKVLLLTSLLLMSSLPTLGAELKVPVEFHGDATLYYQGAKVGDINNVNIPDPSGTGYTADLELSFNPDKNGEFYTRVHAGDGTGADKIFDYAEDALFANLNTLADDNPEGKTFEILELYYSHSFLNGKLQLTVGKTEPFAFIDDNEYANDEVSQFVGKPFVNNPILDPEDFFAPLIAAQVTLSENLSFTALVQSNQQTTIYWNSDDKQWEVREKSEYDNVFDKPFLAAQLNYSTENGNYRFYIWDNTADHIKLGETTDNPNAKPDTEQGWGAGISIDQKITDKIGIFGRASYANRNVYAFNKFVSAGISINSPFNRGNTLSAGVAAIIPSSKFENDDTEWHFETYYDIKVSENFHIMPDIQYVVNPNGSSNNDSIFAGMVKMVFTF</sequence>
<evidence type="ECO:0000256" key="1">
    <source>
        <dbReference type="ARBA" id="ARBA00008769"/>
    </source>
</evidence>
<feature type="chain" id="PRO_5044963442" evidence="2">
    <location>
        <begin position="22"/>
        <end position="388"/>
    </location>
</feature>
<keyword evidence="4" id="KW-1185">Reference proteome</keyword>
<feature type="signal peptide" evidence="2">
    <location>
        <begin position="1"/>
        <end position="21"/>
    </location>
</feature>
<keyword evidence="2" id="KW-0732">Signal</keyword>
<proteinExistence type="inferred from homology"/>
<organism evidence="3 4">
    <name type="scientific">Desulfurobacterium pacificum</name>
    <dbReference type="NCBI Taxonomy" id="240166"/>
    <lineage>
        <taxon>Bacteria</taxon>
        <taxon>Pseudomonadati</taxon>
        <taxon>Aquificota</taxon>
        <taxon>Aquificia</taxon>
        <taxon>Desulfurobacteriales</taxon>
        <taxon>Desulfurobacteriaceae</taxon>
        <taxon>Desulfurobacterium</taxon>
    </lineage>
</organism>
<evidence type="ECO:0000256" key="2">
    <source>
        <dbReference type="RuleBase" id="RU363072"/>
    </source>
</evidence>
<name>A0ABY1NK68_9BACT</name>
<dbReference type="InterPro" id="IPR038673">
    <property type="entry name" value="OprB_sf"/>
</dbReference>
<gene>
    <name evidence="3" type="ORF">SAMN06265339_0986</name>
</gene>
<comment type="similarity">
    <text evidence="1 2">Belongs to the OprB family.</text>
</comment>
<dbReference type="EMBL" id="FXUB01000002">
    <property type="protein sequence ID" value="SMP11829.1"/>
    <property type="molecule type" value="Genomic_DNA"/>
</dbReference>
<evidence type="ECO:0000313" key="3">
    <source>
        <dbReference type="EMBL" id="SMP11829.1"/>
    </source>
</evidence>
<evidence type="ECO:0000313" key="4">
    <source>
        <dbReference type="Proteomes" id="UP001157911"/>
    </source>
</evidence>
<dbReference type="Proteomes" id="UP001157911">
    <property type="component" value="Unassembled WGS sequence"/>
</dbReference>
<accession>A0ABY1NK68</accession>
<comment type="caution">
    <text evidence="3">The sequence shown here is derived from an EMBL/GenBank/DDBJ whole genome shotgun (WGS) entry which is preliminary data.</text>
</comment>
<dbReference type="Gene3D" id="2.40.160.180">
    <property type="entry name" value="Carbohydrate-selective porin OprB"/>
    <property type="match status" value="1"/>
</dbReference>
<dbReference type="Pfam" id="PF04966">
    <property type="entry name" value="OprB"/>
    <property type="match status" value="1"/>
</dbReference>
<dbReference type="RefSeq" id="WP_283400466.1">
    <property type="nucleotide sequence ID" value="NZ_FXUB01000002.1"/>
</dbReference>
<dbReference type="InterPro" id="IPR007049">
    <property type="entry name" value="Carb-sel_porin_OprB"/>
</dbReference>
<reference evidence="3 4" key="1">
    <citation type="submission" date="2017-05" db="EMBL/GenBank/DDBJ databases">
        <authorList>
            <person name="Varghese N."/>
            <person name="Submissions S."/>
        </authorList>
    </citation>
    <scope>NUCLEOTIDE SEQUENCE [LARGE SCALE GENOMIC DNA]</scope>
    <source>
        <strain evidence="3 4">DSM 15522</strain>
    </source>
</reference>